<proteinExistence type="predicted"/>
<evidence type="ECO:0000313" key="3">
    <source>
        <dbReference type="EMBL" id="QZO00600.1"/>
    </source>
</evidence>
<protein>
    <submittedName>
        <fullName evidence="3">Uncharacterized protein</fullName>
    </submittedName>
</protein>
<keyword evidence="4" id="KW-1185">Reference proteome</keyword>
<name>A0A9E6RB48_9HYPH</name>
<feature type="chain" id="PRO_5039682905" evidence="2">
    <location>
        <begin position="27"/>
        <end position="138"/>
    </location>
</feature>
<feature type="compositionally biased region" description="Basic and acidic residues" evidence="1">
    <location>
        <begin position="78"/>
        <end position="89"/>
    </location>
</feature>
<evidence type="ECO:0000313" key="4">
    <source>
        <dbReference type="Proteomes" id="UP000825701"/>
    </source>
</evidence>
<reference evidence="3" key="1">
    <citation type="submission" date="2021-08" db="EMBL/GenBank/DDBJ databases">
        <authorList>
            <person name="Zhang H."/>
            <person name="Xu M."/>
            <person name="Yu Z."/>
            <person name="Yang L."/>
            <person name="Cai Y."/>
        </authorList>
    </citation>
    <scope>NUCLEOTIDE SEQUENCE</scope>
    <source>
        <strain evidence="3">CHL1</strain>
    </source>
</reference>
<sequence length="138" mass="15286">MRRSSMPLAIVLALACHALGVGPVVADERRPGTSIAAPYDQRPGAVTRPSGQADRDWRRGRRSPEIVMTPQRSTYPRQRFEAPRYDARGRRLNVPGRPDTYDGFGRARALQRPGPAIAPSGPTVRTDAATRINQYKPR</sequence>
<organism evidence="3 4">
    <name type="scientific">Chenggangzhangella methanolivorans</name>
    <dbReference type="NCBI Taxonomy" id="1437009"/>
    <lineage>
        <taxon>Bacteria</taxon>
        <taxon>Pseudomonadati</taxon>
        <taxon>Pseudomonadota</taxon>
        <taxon>Alphaproteobacteria</taxon>
        <taxon>Hyphomicrobiales</taxon>
        <taxon>Methylopilaceae</taxon>
        <taxon>Chenggangzhangella</taxon>
    </lineage>
</organism>
<gene>
    <name evidence="3" type="ORF">K6K41_02445</name>
</gene>
<dbReference type="Proteomes" id="UP000825701">
    <property type="component" value="Chromosome"/>
</dbReference>
<feature type="signal peptide" evidence="2">
    <location>
        <begin position="1"/>
        <end position="26"/>
    </location>
</feature>
<dbReference type="RefSeq" id="WP_261403771.1">
    <property type="nucleotide sequence ID" value="NZ_CP081869.1"/>
</dbReference>
<evidence type="ECO:0000256" key="1">
    <source>
        <dbReference type="SAM" id="MobiDB-lite"/>
    </source>
</evidence>
<accession>A0A9E6RB48</accession>
<dbReference type="AlphaFoldDB" id="A0A9E6RB48"/>
<dbReference type="KEGG" id="cmet:K6K41_02445"/>
<feature type="region of interest" description="Disordered" evidence="1">
    <location>
        <begin position="32"/>
        <end position="138"/>
    </location>
</feature>
<evidence type="ECO:0000256" key="2">
    <source>
        <dbReference type="SAM" id="SignalP"/>
    </source>
</evidence>
<dbReference type="EMBL" id="CP081869">
    <property type="protein sequence ID" value="QZO00600.1"/>
    <property type="molecule type" value="Genomic_DNA"/>
</dbReference>
<keyword evidence="2" id="KW-0732">Signal</keyword>